<evidence type="ECO:0000256" key="1">
    <source>
        <dbReference type="ARBA" id="ARBA00022729"/>
    </source>
</evidence>
<evidence type="ECO:0000313" key="4">
    <source>
        <dbReference type="EMBL" id="KKL49533.1"/>
    </source>
</evidence>
<evidence type="ECO:0000256" key="2">
    <source>
        <dbReference type="ARBA" id="ARBA00023157"/>
    </source>
</evidence>
<dbReference type="EMBL" id="LAZR01032926">
    <property type="protein sequence ID" value="KKL49533.1"/>
    <property type="molecule type" value="Genomic_DNA"/>
</dbReference>
<protein>
    <recommendedName>
        <fullName evidence="3">LamG-like jellyroll fold domain-containing protein</fullName>
    </recommendedName>
</protein>
<dbReference type="InterPro" id="IPR006558">
    <property type="entry name" value="LamG-like"/>
</dbReference>
<reference evidence="4" key="1">
    <citation type="journal article" date="2015" name="Nature">
        <title>Complex archaea that bridge the gap between prokaryotes and eukaryotes.</title>
        <authorList>
            <person name="Spang A."/>
            <person name="Saw J.H."/>
            <person name="Jorgensen S.L."/>
            <person name="Zaremba-Niedzwiedzka K."/>
            <person name="Martijn J."/>
            <person name="Lind A.E."/>
            <person name="van Eijk R."/>
            <person name="Schleper C."/>
            <person name="Guy L."/>
            <person name="Ettema T.J."/>
        </authorList>
    </citation>
    <scope>NUCLEOTIDE SEQUENCE</scope>
</reference>
<name>A0A0F9CJN5_9ZZZZ</name>
<proteinExistence type="predicted"/>
<dbReference type="SUPFAM" id="SSF49899">
    <property type="entry name" value="Concanavalin A-like lectins/glucanases"/>
    <property type="match status" value="1"/>
</dbReference>
<keyword evidence="2" id="KW-1015">Disulfide bond</keyword>
<dbReference type="PANTHER" id="PTHR47635:SF2">
    <property type="entry name" value="LAMG-LIKE JELLYROLL FOLD DOMAIN-CONTAINING PROTEIN"/>
    <property type="match status" value="1"/>
</dbReference>
<dbReference type="SMART" id="SM00560">
    <property type="entry name" value="LamGL"/>
    <property type="match status" value="1"/>
</dbReference>
<dbReference type="AlphaFoldDB" id="A0A0F9CJN5"/>
<keyword evidence="1" id="KW-0732">Signal</keyword>
<feature type="domain" description="LamG-like jellyroll fold" evidence="3">
    <location>
        <begin position="317"/>
        <end position="450"/>
    </location>
</feature>
<sequence>KKVCILEMEKYLNLMALEDFTTYTEFDSGNYLSETTSRVTVVNLPNPQESYLYYDYTADHFDALDINFELYTNDMGGNYYGIAGMGISNTLADITEWTTAGLSVMGQDRNGSFWLRFIRGNFIAEDRWEAGSLDTLYFLRLERAAGNDTATLKIYLSSADRTADNNRQTTLTLSGFGTAKWRYSMGLVNAYDSTGSRLWSGYVQNLEFQGPAIFTESITEVLSLSDVLVRKVNLNRQFVEIITLVENFTYKLFPWRVLISETITLVESFTKKANFKKVLSEILGVDDKMGYYGQALQFNGASDYVDCRDDSSLSITDAITVEAWIYWKEYTASSAIVSKYSQTYILGYQPSDDGKLHWHIYTDAWAILSVSVPKNEWHYLVGTYDKNLGSNQMKIYLDGELIGEVTQTGSIDTQVGNLGIGIYYIGKPAPLYFNGLIDEVRIYNRALSVNEVLQHYKGIFQDETGLVGHWTFNEGVGSIAHDTSGQGNDGTIYGAKWSFIGILLNRIATIKKSISEVISLVDSVSRKINIKKVLSETITLIESFTKRAIFKKVFSETISLVDTVVRKVGL</sequence>
<dbReference type="PANTHER" id="PTHR47635">
    <property type="entry name" value="CUB DOMAIN-CONTAINING PROTEIN"/>
    <property type="match status" value="1"/>
</dbReference>
<feature type="non-terminal residue" evidence="4">
    <location>
        <position position="570"/>
    </location>
</feature>
<gene>
    <name evidence="4" type="ORF">LCGC14_2314560</name>
</gene>
<comment type="caution">
    <text evidence="4">The sequence shown here is derived from an EMBL/GenBank/DDBJ whole genome shotgun (WGS) entry which is preliminary data.</text>
</comment>
<organism evidence="4">
    <name type="scientific">marine sediment metagenome</name>
    <dbReference type="NCBI Taxonomy" id="412755"/>
    <lineage>
        <taxon>unclassified sequences</taxon>
        <taxon>metagenomes</taxon>
        <taxon>ecological metagenomes</taxon>
    </lineage>
</organism>
<dbReference type="Gene3D" id="2.60.120.200">
    <property type="match status" value="1"/>
</dbReference>
<dbReference type="Pfam" id="PF13385">
    <property type="entry name" value="Laminin_G_3"/>
    <property type="match status" value="1"/>
</dbReference>
<dbReference type="InterPro" id="IPR013320">
    <property type="entry name" value="ConA-like_dom_sf"/>
</dbReference>
<feature type="non-terminal residue" evidence="4">
    <location>
        <position position="1"/>
    </location>
</feature>
<accession>A0A0F9CJN5</accession>
<evidence type="ECO:0000259" key="3">
    <source>
        <dbReference type="SMART" id="SM00560"/>
    </source>
</evidence>